<proteinExistence type="predicted"/>
<dbReference type="EMBL" id="GBRH01236113">
    <property type="protein sequence ID" value="JAD61782.1"/>
    <property type="molecule type" value="Transcribed_RNA"/>
</dbReference>
<reference evidence="1" key="1">
    <citation type="submission" date="2014-09" db="EMBL/GenBank/DDBJ databases">
        <authorList>
            <person name="Magalhaes I.L.F."/>
            <person name="Oliveira U."/>
            <person name="Santos F.R."/>
            <person name="Vidigal T.H.D.A."/>
            <person name="Brescovit A.D."/>
            <person name="Santos A.J."/>
        </authorList>
    </citation>
    <scope>NUCLEOTIDE SEQUENCE</scope>
    <source>
        <tissue evidence="1">Shoot tissue taken approximately 20 cm above the soil surface</tissue>
    </source>
</reference>
<dbReference type="AlphaFoldDB" id="A0A0A9BR36"/>
<reference evidence="1" key="2">
    <citation type="journal article" date="2015" name="Data Brief">
        <title>Shoot transcriptome of the giant reed, Arundo donax.</title>
        <authorList>
            <person name="Barrero R.A."/>
            <person name="Guerrero F.D."/>
            <person name="Moolhuijzen P."/>
            <person name="Goolsby J.A."/>
            <person name="Tidwell J."/>
            <person name="Bellgard S.E."/>
            <person name="Bellgard M.I."/>
        </authorList>
    </citation>
    <scope>NUCLEOTIDE SEQUENCE</scope>
    <source>
        <tissue evidence="1">Shoot tissue taken approximately 20 cm above the soil surface</tissue>
    </source>
</reference>
<sequence length="27" mass="2941">MDGCICIMSTSIHPFSHILLLLKNVGP</sequence>
<evidence type="ECO:0000313" key="1">
    <source>
        <dbReference type="EMBL" id="JAD61782.1"/>
    </source>
</evidence>
<protein>
    <submittedName>
        <fullName evidence="1">Uncharacterized protein</fullName>
    </submittedName>
</protein>
<organism evidence="1">
    <name type="scientific">Arundo donax</name>
    <name type="common">Giant reed</name>
    <name type="synonym">Donax arundinaceus</name>
    <dbReference type="NCBI Taxonomy" id="35708"/>
    <lineage>
        <taxon>Eukaryota</taxon>
        <taxon>Viridiplantae</taxon>
        <taxon>Streptophyta</taxon>
        <taxon>Embryophyta</taxon>
        <taxon>Tracheophyta</taxon>
        <taxon>Spermatophyta</taxon>
        <taxon>Magnoliopsida</taxon>
        <taxon>Liliopsida</taxon>
        <taxon>Poales</taxon>
        <taxon>Poaceae</taxon>
        <taxon>PACMAD clade</taxon>
        <taxon>Arundinoideae</taxon>
        <taxon>Arundineae</taxon>
        <taxon>Arundo</taxon>
    </lineage>
</organism>
<accession>A0A0A9BR36</accession>
<name>A0A0A9BR36_ARUDO</name>